<feature type="compositionally biased region" description="Pro residues" evidence="1">
    <location>
        <begin position="1"/>
        <end position="16"/>
    </location>
</feature>
<organism evidence="2 3">
    <name type="scientific">Polyplosphaeria fusca</name>
    <dbReference type="NCBI Taxonomy" id="682080"/>
    <lineage>
        <taxon>Eukaryota</taxon>
        <taxon>Fungi</taxon>
        <taxon>Dikarya</taxon>
        <taxon>Ascomycota</taxon>
        <taxon>Pezizomycotina</taxon>
        <taxon>Dothideomycetes</taxon>
        <taxon>Pleosporomycetidae</taxon>
        <taxon>Pleosporales</taxon>
        <taxon>Tetraplosphaeriaceae</taxon>
        <taxon>Polyplosphaeria</taxon>
    </lineage>
</organism>
<protein>
    <submittedName>
        <fullName evidence="2">Uncharacterized protein</fullName>
    </submittedName>
</protein>
<dbReference type="EMBL" id="ML996098">
    <property type="protein sequence ID" value="KAF2740892.1"/>
    <property type="molecule type" value="Genomic_DNA"/>
</dbReference>
<keyword evidence="3" id="KW-1185">Reference proteome</keyword>
<evidence type="ECO:0000313" key="2">
    <source>
        <dbReference type="EMBL" id="KAF2740892.1"/>
    </source>
</evidence>
<gene>
    <name evidence="2" type="ORF">EJ04DRAFT_507354</name>
</gene>
<evidence type="ECO:0000313" key="3">
    <source>
        <dbReference type="Proteomes" id="UP000799444"/>
    </source>
</evidence>
<sequence>MPTPPGIPGFGLPPPTNSGSVDLSAIRPVSTGSVSIQEALAKARGAAAERGLSYNGGRPQSQFIPTPPLETKY</sequence>
<dbReference type="AlphaFoldDB" id="A0A9P4V5P5"/>
<feature type="region of interest" description="Disordered" evidence="1">
    <location>
        <begin position="1"/>
        <end position="24"/>
    </location>
</feature>
<name>A0A9P4V5P5_9PLEO</name>
<feature type="region of interest" description="Disordered" evidence="1">
    <location>
        <begin position="46"/>
        <end position="73"/>
    </location>
</feature>
<comment type="caution">
    <text evidence="2">The sequence shown here is derived from an EMBL/GenBank/DDBJ whole genome shotgun (WGS) entry which is preliminary data.</text>
</comment>
<accession>A0A9P4V5P5</accession>
<proteinExistence type="predicted"/>
<evidence type="ECO:0000256" key="1">
    <source>
        <dbReference type="SAM" id="MobiDB-lite"/>
    </source>
</evidence>
<reference evidence="2" key="1">
    <citation type="journal article" date="2020" name="Stud. Mycol.">
        <title>101 Dothideomycetes genomes: a test case for predicting lifestyles and emergence of pathogens.</title>
        <authorList>
            <person name="Haridas S."/>
            <person name="Albert R."/>
            <person name="Binder M."/>
            <person name="Bloem J."/>
            <person name="Labutti K."/>
            <person name="Salamov A."/>
            <person name="Andreopoulos B."/>
            <person name="Baker S."/>
            <person name="Barry K."/>
            <person name="Bills G."/>
            <person name="Bluhm B."/>
            <person name="Cannon C."/>
            <person name="Castanera R."/>
            <person name="Culley D."/>
            <person name="Daum C."/>
            <person name="Ezra D."/>
            <person name="Gonzalez J."/>
            <person name="Henrissat B."/>
            <person name="Kuo A."/>
            <person name="Liang C."/>
            <person name="Lipzen A."/>
            <person name="Lutzoni F."/>
            <person name="Magnuson J."/>
            <person name="Mondo S."/>
            <person name="Nolan M."/>
            <person name="Ohm R."/>
            <person name="Pangilinan J."/>
            <person name="Park H.-J."/>
            <person name="Ramirez L."/>
            <person name="Alfaro M."/>
            <person name="Sun H."/>
            <person name="Tritt A."/>
            <person name="Yoshinaga Y."/>
            <person name="Zwiers L.-H."/>
            <person name="Turgeon B."/>
            <person name="Goodwin S."/>
            <person name="Spatafora J."/>
            <person name="Crous P."/>
            <person name="Grigoriev I."/>
        </authorList>
    </citation>
    <scope>NUCLEOTIDE SEQUENCE</scope>
    <source>
        <strain evidence="2">CBS 125425</strain>
    </source>
</reference>
<dbReference type="Proteomes" id="UP000799444">
    <property type="component" value="Unassembled WGS sequence"/>
</dbReference>